<dbReference type="EMBL" id="VSRR010011029">
    <property type="protein sequence ID" value="MPC52632.1"/>
    <property type="molecule type" value="Genomic_DNA"/>
</dbReference>
<comment type="caution">
    <text evidence="1">The sequence shown here is derived from an EMBL/GenBank/DDBJ whole genome shotgun (WGS) entry which is preliminary data.</text>
</comment>
<dbReference type="Proteomes" id="UP000324222">
    <property type="component" value="Unassembled WGS sequence"/>
</dbReference>
<reference evidence="1 2" key="1">
    <citation type="submission" date="2019-05" db="EMBL/GenBank/DDBJ databases">
        <title>Another draft genome of Portunus trituberculatus and its Hox gene families provides insights of decapod evolution.</title>
        <authorList>
            <person name="Jeong J.-H."/>
            <person name="Song I."/>
            <person name="Kim S."/>
            <person name="Choi T."/>
            <person name="Kim D."/>
            <person name="Ryu S."/>
            <person name="Kim W."/>
        </authorList>
    </citation>
    <scope>NUCLEOTIDE SEQUENCE [LARGE SCALE GENOMIC DNA]</scope>
    <source>
        <tissue evidence="1">Muscle</tissue>
    </source>
</reference>
<name>A0A5B7G174_PORTR</name>
<proteinExistence type="predicted"/>
<protein>
    <submittedName>
        <fullName evidence="1">Uncharacterized protein</fullName>
    </submittedName>
</protein>
<accession>A0A5B7G174</accession>
<dbReference type="AlphaFoldDB" id="A0A5B7G174"/>
<keyword evidence="2" id="KW-1185">Reference proteome</keyword>
<evidence type="ECO:0000313" key="1">
    <source>
        <dbReference type="EMBL" id="MPC52632.1"/>
    </source>
</evidence>
<gene>
    <name evidence="1" type="ORF">E2C01_046507</name>
</gene>
<sequence>MVSRENLFMDFIFHARGALEGHPHAFKTRTRPSTETGREMQAINTKSTTNKSITATNIRENTITFPATCHNHFFQAPAEDTRGDRSPR</sequence>
<organism evidence="1 2">
    <name type="scientific">Portunus trituberculatus</name>
    <name type="common">Swimming crab</name>
    <name type="synonym">Neptunus trituberculatus</name>
    <dbReference type="NCBI Taxonomy" id="210409"/>
    <lineage>
        <taxon>Eukaryota</taxon>
        <taxon>Metazoa</taxon>
        <taxon>Ecdysozoa</taxon>
        <taxon>Arthropoda</taxon>
        <taxon>Crustacea</taxon>
        <taxon>Multicrustacea</taxon>
        <taxon>Malacostraca</taxon>
        <taxon>Eumalacostraca</taxon>
        <taxon>Eucarida</taxon>
        <taxon>Decapoda</taxon>
        <taxon>Pleocyemata</taxon>
        <taxon>Brachyura</taxon>
        <taxon>Eubrachyura</taxon>
        <taxon>Portunoidea</taxon>
        <taxon>Portunidae</taxon>
        <taxon>Portuninae</taxon>
        <taxon>Portunus</taxon>
    </lineage>
</organism>
<evidence type="ECO:0000313" key="2">
    <source>
        <dbReference type="Proteomes" id="UP000324222"/>
    </source>
</evidence>